<dbReference type="InterPro" id="IPR052345">
    <property type="entry name" value="Rad_response_metalloprotease"/>
</dbReference>
<dbReference type="Pfam" id="PF06114">
    <property type="entry name" value="Peptidase_M78"/>
    <property type="match status" value="1"/>
</dbReference>
<protein>
    <submittedName>
        <fullName evidence="2">ImmA/IrrE family metallo-endopeptidase</fullName>
    </submittedName>
</protein>
<keyword evidence="3" id="KW-1185">Reference proteome</keyword>
<dbReference type="EMBL" id="JACRSS010000005">
    <property type="protein sequence ID" value="MBC8539163.1"/>
    <property type="molecule type" value="Genomic_DNA"/>
</dbReference>
<gene>
    <name evidence="2" type="ORF">H8693_09505</name>
</gene>
<organism evidence="2 3">
    <name type="scientific">Guopingia tenuis</name>
    <dbReference type="NCBI Taxonomy" id="2763656"/>
    <lineage>
        <taxon>Bacteria</taxon>
        <taxon>Bacillati</taxon>
        <taxon>Bacillota</taxon>
        <taxon>Clostridia</taxon>
        <taxon>Christensenellales</taxon>
        <taxon>Christensenellaceae</taxon>
        <taxon>Guopingia</taxon>
    </lineage>
</organism>
<dbReference type="AlphaFoldDB" id="A0A926HXA5"/>
<feature type="domain" description="IrrE N-terminal-like" evidence="1">
    <location>
        <begin position="79"/>
        <end position="166"/>
    </location>
</feature>
<evidence type="ECO:0000313" key="3">
    <source>
        <dbReference type="Proteomes" id="UP000617951"/>
    </source>
</evidence>
<dbReference type="Gene3D" id="1.10.10.2910">
    <property type="match status" value="1"/>
</dbReference>
<dbReference type="PANTHER" id="PTHR43236">
    <property type="entry name" value="ANTITOXIN HIGA1"/>
    <property type="match status" value="1"/>
</dbReference>
<evidence type="ECO:0000259" key="1">
    <source>
        <dbReference type="Pfam" id="PF06114"/>
    </source>
</evidence>
<name>A0A926HXA5_9FIRM</name>
<dbReference type="PANTHER" id="PTHR43236:SF2">
    <property type="entry name" value="BLL0069 PROTEIN"/>
    <property type="match status" value="1"/>
</dbReference>
<dbReference type="Proteomes" id="UP000617951">
    <property type="component" value="Unassembled WGS sequence"/>
</dbReference>
<proteinExistence type="predicted"/>
<evidence type="ECO:0000313" key="2">
    <source>
        <dbReference type="EMBL" id="MBC8539163.1"/>
    </source>
</evidence>
<dbReference type="RefSeq" id="WP_249280771.1">
    <property type="nucleotide sequence ID" value="NZ_JACRSS010000005.1"/>
</dbReference>
<sequence length="203" mass="23566">MRAAPELRISGRRRNEIKKAVVALLRECGVNTLPVCLQKITEKKQWIPVEYAVARRSGLEIPSPSEDGCTIVREAENTREYIILYNERDPRRRIRWTLAHEIGHIALGHLELRPGDRPEKRVLEAEANYFAKNLLAPMAVIARAGAMDRETIASLCDISMEAAAYREKDCLRHKQYFKTYGYTFWDRQFLETFEFGKQNKVKK</sequence>
<comment type="caution">
    <text evidence="2">The sequence shown here is derived from an EMBL/GenBank/DDBJ whole genome shotgun (WGS) entry which is preliminary data.</text>
</comment>
<dbReference type="InterPro" id="IPR010359">
    <property type="entry name" value="IrrE_HExxH"/>
</dbReference>
<reference evidence="2" key="1">
    <citation type="submission" date="2020-08" db="EMBL/GenBank/DDBJ databases">
        <title>Genome public.</title>
        <authorList>
            <person name="Liu C."/>
            <person name="Sun Q."/>
        </authorList>
    </citation>
    <scope>NUCLEOTIDE SEQUENCE</scope>
    <source>
        <strain evidence="2">NSJ-63</strain>
    </source>
</reference>
<accession>A0A926HXA5</accession>